<evidence type="ECO:0000313" key="5">
    <source>
        <dbReference type="Proteomes" id="UP000199107"/>
    </source>
</evidence>
<dbReference type="SUPFAM" id="SSF54631">
    <property type="entry name" value="CBS-domain pair"/>
    <property type="match status" value="1"/>
</dbReference>
<proteinExistence type="predicted"/>
<feature type="domain" description="EAL" evidence="2">
    <location>
        <begin position="2"/>
        <end position="254"/>
    </location>
</feature>
<dbReference type="SUPFAM" id="SSF55073">
    <property type="entry name" value="Nucleotide cyclase"/>
    <property type="match status" value="1"/>
</dbReference>
<feature type="compositionally biased region" description="Low complexity" evidence="1">
    <location>
        <begin position="592"/>
        <end position="604"/>
    </location>
</feature>
<dbReference type="InterPro" id="IPR043128">
    <property type="entry name" value="Rev_trsase/Diguanyl_cyclase"/>
</dbReference>
<evidence type="ECO:0000256" key="1">
    <source>
        <dbReference type="SAM" id="MobiDB-lite"/>
    </source>
</evidence>
<feature type="domain" description="GGDEF" evidence="3">
    <location>
        <begin position="425"/>
        <end position="576"/>
    </location>
</feature>
<accession>A0A1G9H9D9</accession>
<dbReference type="InterPro" id="IPR046342">
    <property type="entry name" value="CBS_dom_sf"/>
</dbReference>
<dbReference type="PROSITE" id="PS50887">
    <property type="entry name" value="GGDEF"/>
    <property type="match status" value="1"/>
</dbReference>
<gene>
    <name evidence="4" type="ORF">SAMN05192555_102393</name>
</gene>
<name>A0A1G9H9D9_9GAMM</name>
<dbReference type="PANTHER" id="PTHR33121:SF76">
    <property type="entry name" value="SIGNALING PROTEIN"/>
    <property type="match status" value="1"/>
</dbReference>
<feature type="region of interest" description="Disordered" evidence="1">
    <location>
        <begin position="559"/>
        <end position="604"/>
    </location>
</feature>
<dbReference type="PROSITE" id="PS50883">
    <property type="entry name" value="EAL"/>
    <property type="match status" value="1"/>
</dbReference>
<dbReference type="STRING" id="48727.SAMN05192555_102393"/>
<dbReference type="Pfam" id="PF00990">
    <property type="entry name" value="GGDEF"/>
    <property type="match status" value="1"/>
</dbReference>
<dbReference type="InterPro" id="IPR001633">
    <property type="entry name" value="EAL_dom"/>
</dbReference>
<dbReference type="NCBIfam" id="TIGR00254">
    <property type="entry name" value="GGDEF"/>
    <property type="match status" value="1"/>
</dbReference>
<dbReference type="SUPFAM" id="SSF141868">
    <property type="entry name" value="EAL domain-like"/>
    <property type="match status" value="1"/>
</dbReference>
<dbReference type="Gene3D" id="3.20.20.450">
    <property type="entry name" value="EAL domain"/>
    <property type="match status" value="1"/>
</dbReference>
<dbReference type="SMART" id="SM00267">
    <property type="entry name" value="GGDEF"/>
    <property type="match status" value="1"/>
</dbReference>
<dbReference type="PANTHER" id="PTHR33121">
    <property type="entry name" value="CYCLIC DI-GMP PHOSPHODIESTERASE PDEF"/>
    <property type="match status" value="1"/>
</dbReference>
<dbReference type="InterPro" id="IPR000644">
    <property type="entry name" value="CBS_dom"/>
</dbReference>
<dbReference type="EMBL" id="FNGH01000002">
    <property type="protein sequence ID" value="SDL09520.1"/>
    <property type="molecule type" value="Genomic_DNA"/>
</dbReference>
<dbReference type="AlphaFoldDB" id="A0A1G9H9D9"/>
<dbReference type="GO" id="GO:0071111">
    <property type="term" value="F:cyclic-guanylate-specific phosphodiesterase activity"/>
    <property type="evidence" value="ECO:0007669"/>
    <property type="project" value="InterPro"/>
</dbReference>
<dbReference type="Pfam" id="PF00563">
    <property type="entry name" value="EAL"/>
    <property type="match status" value="1"/>
</dbReference>
<dbReference type="Pfam" id="PF00571">
    <property type="entry name" value="CBS"/>
    <property type="match status" value="1"/>
</dbReference>
<evidence type="ECO:0000313" key="4">
    <source>
        <dbReference type="EMBL" id="SDL09520.1"/>
    </source>
</evidence>
<dbReference type="InterPro" id="IPR050706">
    <property type="entry name" value="Cyclic-di-GMP_PDE-like"/>
</dbReference>
<dbReference type="OrthoDB" id="1673646at2"/>
<evidence type="ECO:0000259" key="2">
    <source>
        <dbReference type="PROSITE" id="PS50883"/>
    </source>
</evidence>
<evidence type="ECO:0000259" key="3">
    <source>
        <dbReference type="PROSITE" id="PS50887"/>
    </source>
</evidence>
<dbReference type="InterPro" id="IPR029787">
    <property type="entry name" value="Nucleotide_cyclase"/>
</dbReference>
<organism evidence="4 5">
    <name type="scientific">Franzmannia pantelleriensis</name>
    <dbReference type="NCBI Taxonomy" id="48727"/>
    <lineage>
        <taxon>Bacteria</taxon>
        <taxon>Pseudomonadati</taxon>
        <taxon>Pseudomonadota</taxon>
        <taxon>Gammaproteobacteria</taxon>
        <taxon>Oceanospirillales</taxon>
        <taxon>Halomonadaceae</taxon>
        <taxon>Franzmannia</taxon>
    </lineage>
</organism>
<sequence>MTLSEHHLLEMIIADEQLTPYFQPIVDMGQRIIHGYEALIRGPQHSPLHSPKRLFETAMQAGSLVELDLLCRRLAIQRFVALRLEGKLFLNVMPTTLLERDFREGLTLAILDRAGLSPERVVIELTEHLPIVDYQAMRHAMAHYREMGFLVALDDLGAGHSSLRHWAELRPDMVKLDRHFVSGIDISQDKREFLRSLLDVARNLGCQLIVEGIETAEEHRCLWELDRSLALLQGYYFARPSAEPPRQVSHLLPNHGLSLQTPRRSASAIIKAVAPVSPELPVLALAERFRAQPTLRCVPVVEAGMPVAVVRRHEFLTLFTNPYSHALHARSRVAKIADRQLLCVPEGTPLEALSQRITDARGLQQEDFVFVDVEGGYLGMGNIVDLLREITSIQVRQARNANPLTGLPGNILIQETLTERLRQGRSLVAVFADLDNFKAYNDSYGYAEGDRMILALSRLLLSRLSDADDFLGHVGGDDFMLLLSGEDWRATCEKILTDFAVLVPEFYRPEHRAAGGLLGENRQGQTVFHPLVSLSLAARPVAAGEVVAPPQLSAELSELKAQAKRRPGNTLFIDRRHSGGAAELPSSEAPKSVDSVSSHSSTDC</sequence>
<dbReference type="InterPro" id="IPR000160">
    <property type="entry name" value="GGDEF_dom"/>
</dbReference>
<dbReference type="Proteomes" id="UP000199107">
    <property type="component" value="Unassembled WGS sequence"/>
</dbReference>
<reference evidence="5" key="1">
    <citation type="submission" date="2016-10" db="EMBL/GenBank/DDBJ databases">
        <authorList>
            <person name="Varghese N."/>
            <person name="Submissions S."/>
        </authorList>
    </citation>
    <scope>NUCLEOTIDE SEQUENCE [LARGE SCALE GENOMIC DNA]</scope>
    <source>
        <strain evidence="5">AAP</strain>
    </source>
</reference>
<dbReference type="CDD" id="cd01948">
    <property type="entry name" value="EAL"/>
    <property type="match status" value="1"/>
</dbReference>
<dbReference type="RefSeq" id="WP_089657228.1">
    <property type="nucleotide sequence ID" value="NZ_FNGH01000002.1"/>
</dbReference>
<keyword evidence="5" id="KW-1185">Reference proteome</keyword>
<dbReference type="Gene3D" id="3.30.70.270">
    <property type="match status" value="1"/>
</dbReference>
<dbReference type="InterPro" id="IPR035919">
    <property type="entry name" value="EAL_sf"/>
</dbReference>
<dbReference type="SMART" id="SM00052">
    <property type="entry name" value="EAL"/>
    <property type="match status" value="1"/>
</dbReference>
<protein>
    <submittedName>
        <fullName evidence="4">Diguanylate cyclase/phosphodiesterase</fullName>
    </submittedName>
</protein>